<keyword evidence="2" id="KW-1185">Reference proteome</keyword>
<name>A0A2K9NX33_BACTC</name>
<dbReference type="InterPro" id="IPR014980">
    <property type="entry name" value="DOPA_dioxygen"/>
</dbReference>
<dbReference type="InterPro" id="IPR023389">
    <property type="entry name" value="DOPA-like_sf"/>
</dbReference>
<dbReference type="Pfam" id="PF08883">
    <property type="entry name" value="DOPA_dioxygen"/>
    <property type="match status" value="1"/>
</dbReference>
<dbReference type="EMBL" id="CP025704">
    <property type="protein sequence ID" value="AUO00084.1"/>
    <property type="molecule type" value="Genomic_DNA"/>
</dbReference>
<dbReference type="AlphaFoldDB" id="A0A2K9NX33"/>
<organism evidence="1 2">
    <name type="scientific">Bacteriovorax stolpii</name>
    <name type="common">Bdellovibrio stolpii</name>
    <dbReference type="NCBI Taxonomy" id="960"/>
    <lineage>
        <taxon>Bacteria</taxon>
        <taxon>Pseudomonadati</taxon>
        <taxon>Bdellovibrionota</taxon>
        <taxon>Bacteriovoracia</taxon>
        <taxon>Bacteriovoracales</taxon>
        <taxon>Bacteriovoracaceae</taxon>
        <taxon>Bacteriovorax</taxon>
    </lineage>
</organism>
<dbReference type="Proteomes" id="UP000235584">
    <property type="component" value="Chromosome"/>
</dbReference>
<reference evidence="1 2" key="1">
    <citation type="submission" date="2018-01" db="EMBL/GenBank/DDBJ databases">
        <title>Complete genome sequence of Bacteriovorax stolpii DSM12778.</title>
        <authorList>
            <person name="Tang B."/>
            <person name="Chang J."/>
        </authorList>
    </citation>
    <scope>NUCLEOTIDE SEQUENCE [LARGE SCALE GENOMIC DNA]</scope>
    <source>
        <strain evidence="1 2">DSM 12778</strain>
    </source>
</reference>
<accession>A0A2K9NX33</accession>
<evidence type="ECO:0000313" key="2">
    <source>
        <dbReference type="Proteomes" id="UP000235584"/>
    </source>
</evidence>
<dbReference type="SUPFAM" id="SSF143410">
    <property type="entry name" value="DOPA-like"/>
    <property type="match status" value="1"/>
</dbReference>
<keyword evidence="1" id="KW-0223">Dioxygenase</keyword>
<dbReference type="KEGG" id="bsto:C0V70_18625"/>
<dbReference type="OrthoDB" id="572228at2"/>
<dbReference type="PANTHER" id="PTHR36423:SF2">
    <property type="entry name" value="AFR070WP"/>
    <property type="match status" value="1"/>
</dbReference>
<dbReference type="GO" id="GO:0051213">
    <property type="term" value="F:dioxygenase activity"/>
    <property type="evidence" value="ECO:0007669"/>
    <property type="project" value="UniProtKB-KW"/>
</dbReference>
<protein>
    <submittedName>
        <fullName evidence="1">DOPA 4,5-dioxygenase</fullName>
    </submittedName>
</protein>
<dbReference type="PANTHER" id="PTHR36423">
    <property type="entry name" value="AFR070WP"/>
    <property type="match status" value="1"/>
</dbReference>
<dbReference type="RefSeq" id="WP_102245371.1">
    <property type="nucleotide sequence ID" value="NZ_CP025704.1"/>
</dbReference>
<keyword evidence="1" id="KW-0560">Oxidoreductase</keyword>
<gene>
    <name evidence="1" type="ORF">C0V70_18625</name>
</gene>
<sequence length="125" mass="14607">METRNFKVNSKLLPVGFPREFDAHIYFKVEEIEAATMLRDKIKTHFKDVTFFVGDMIDVPIGPHPMPMFEANFPQDIFTEVVLWLMKERGTFNVLVHPLSGDDYYDHTQGAMWLGDSVKLDYSRF</sequence>
<dbReference type="Gene3D" id="3.30.70.1240">
    <property type="entry name" value="DOPA-like domains"/>
    <property type="match status" value="1"/>
</dbReference>
<dbReference type="PIRSF" id="PIRSF028139">
    <property type="entry name" value="DOPA-diox_rel_Mll2280"/>
    <property type="match status" value="1"/>
</dbReference>
<evidence type="ECO:0000313" key="1">
    <source>
        <dbReference type="EMBL" id="AUO00084.1"/>
    </source>
</evidence>
<proteinExistence type="predicted"/>